<dbReference type="RefSeq" id="WP_088592186.1">
    <property type="nucleotide sequence ID" value="NZ_CP022046.2"/>
</dbReference>
<dbReference type="PANTHER" id="PTHR10000:SF55">
    <property type="entry name" value="5-AMINO-6-(5-PHOSPHO-D-RIBITYLAMINO)URACIL PHOSPHATASE YCSE"/>
    <property type="match status" value="1"/>
</dbReference>
<dbReference type="KEGG" id="sscu:CEP64_01540"/>
<proteinExistence type="predicted"/>
<organism evidence="1 2">
    <name type="scientific">Mammaliicoccus sciuri</name>
    <name type="common">Staphylococcus sciuri</name>
    <dbReference type="NCBI Taxonomy" id="1296"/>
    <lineage>
        <taxon>Bacteria</taxon>
        <taxon>Bacillati</taxon>
        <taxon>Bacillota</taxon>
        <taxon>Bacilli</taxon>
        <taxon>Bacillales</taxon>
        <taxon>Staphylococcaceae</taxon>
        <taxon>Mammaliicoccus</taxon>
    </lineage>
</organism>
<dbReference type="PANTHER" id="PTHR10000">
    <property type="entry name" value="PHOSPHOSERINE PHOSPHATASE"/>
    <property type="match status" value="1"/>
</dbReference>
<dbReference type="InterPro" id="IPR023214">
    <property type="entry name" value="HAD_sf"/>
</dbReference>
<keyword evidence="1" id="KW-0378">Hydrolase</keyword>
<dbReference type="SFLD" id="SFLDG01140">
    <property type="entry name" value="C2.B:_Phosphomannomutase_and_P"/>
    <property type="match status" value="1"/>
</dbReference>
<accession>A0AAI8GST7</accession>
<dbReference type="NCBIfam" id="TIGR00099">
    <property type="entry name" value="Cof-subfamily"/>
    <property type="match status" value="1"/>
</dbReference>
<dbReference type="Proteomes" id="UP000197058">
    <property type="component" value="Chromosome"/>
</dbReference>
<dbReference type="GO" id="GO:0000287">
    <property type="term" value="F:magnesium ion binding"/>
    <property type="evidence" value="ECO:0007669"/>
    <property type="project" value="TreeGrafter"/>
</dbReference>
<evidence type="ECO:0000313" key="2">
    <source>
        <dbReference type="Proteomes" id="UP000197058"/>
    </source>
</evidence>
<sequence length="284" mass="32648">MTNQAVFLDMDGTILNEDNRVTNHTNDVIQEVRQKGIKVFIATGRAYDEIPYLVPENFEVDGILSSNGAVGYINGKEIFKHQLPMETVCKLVDLAEQHQIYYELFPYYKNRIALKRDKTLLLSEIQTDELGDVERNEWKSRQEALSEKINWVDEIPEDAYSKFYFFKKYESEIKKWEELIVPMKEELDISISHSTTCNLETMPIGVNKATAIQSTLDYLGIAEDTETFAIGDSDNDRQMLEFVDNPIVMKNAPDHIKALGSEVTRRTNVENGVADFLSQKFLIK</sequence>
<gene>
    <name evidence="1" type="ORF">CEP64_01540</name>
</gene>
<name>A0AAI8GST7_MAMSC</name>
<dbReference type="GO" id="GO:0016791">
    <property type="term" value="F:phosphatase activity"/>
    <property type="evidence" value="ECO:0007669"/>
    <property type="project" value="TreeGrafter"/>
</dbReference>
<dbReference type="InterPro" id="IPR000150">
    <property type="entry name" value="Cof"/>
</dbReference>
<reference evidence="2" key="1">
    <citation type="submission" date="2017-06" db="EMBL/GenBank/DDBJ databases">
        <title>FDA dAtabase for Regulatory Grade micrObial Sequences (FDA-ARGOS): Supporting development and validation of Infectious Disease Dx tests.</title>
        <authorList>
            <person name="Goldberg B."/>
            <person name="Campos J."/>
            <person name="Tallon L."/>
            <person name="Sadzewicz L."/>
            <person name="Sengamalay N."/>
            <person name="Ott S."/>
            <person name="Godinez A."/>
            <person name="Nagaraj S."/>
            <person name="Vavikolanu K."/>
            <person name="Nadendla S."/>
            <person name="George J."/>
            <person name="Geyer C."/>
            <person name="Sichtig H."/>
        </authorList>
    </citation>
    <scope>NUCLEOTIDE SEQUENCE [LARGE SCALE GENOMIC DNA]</scope>
    <source>
        <strain evidence="2">FDAARGOS_285</strain>
    </source>
</reference>
<dbReference type="SUPFAM" id="SSF56784">
    <property type="entry name" value="HAD-like"/>
    <property type="match status" value="1"/>
</dbReference>
<dbReference type="SFLD" id="SFLDS00003">
    <property type="entry name" value="Haloacid_Dehalogenase"/>
    <property type="match status" value="1"/>
</dbReference>
<dbReference type="PROSITE" id="PS01229">
    <property type="entry name" value="COF_2"/>
    <property type="match status" value="1"/>
</dbReference>
<dbReference type="InterPro" id="IPR006379">
    <property type="entry name" value="HAD-SF_hydro_IIB"/>
</dbReference>
<protein>
    <submittedName>
        <fullName evidence="1">Cof-type HAD-IIB family hydrolase</fullName>
    </submittedName>
</protein>
<dbReference type="PROSITE" id="PS01228">
    <property type="entry name" value="COF_1"/>
    <property type="match status" value="1"/>
</dbReference>
<dbReference type="InterPro" id="IPR036412">
    <property type="entry name" value="HAD-like_sf"/>
</dbReference>
<dbReference type="GO" id="GO:0005829">
    <property type="term" value="C:cytosol"/>
    <property type="evidence" value="ECO:0007669"/>
    <property type="project" value="TreeGrafter"/>
</dbReference>
<dbReference type="Gene3D" id="3.30.1240.10">
    <property type="match status" value="1"/>
</dbReference>
<dbReference type="AlphaFoldDB" id="A0AAI8GST7"/>
<dbReference type="Pfam" id="PF08282">
    <property type="entry name" value="Hydrolase_3"/>
    <property type="match status" value="1"/>
</dbReference>
<evidence type="ECO:0000313" key="1">
    <source>
        <dbReference type="EMBL" id="ASE33323.1"/>
    </source>
</evidence>
<dbReference type="Gene3D" id="3.40.50.1000">
    <property type="entry name" value="HAD superfamily/HAD-like"/>
    <property type="match status" value="1"/>
</dbReference>
<dbReference type="EMBL" id="CP022046">
    <property type="protein sequence ID" value="ASE33323.1"/>
    <property type="molecule type" value="Genomic_DNA"/>
</dbReference>
<dbReference type="NCBIfam" id="TIGR01484">
    <property type="entry name" value="HAD-SF-IIB"/>
    <property type="match status" value="1"/>
</dbReference>